<keyword evidence="3" id="KW-1185">Reference proteome</keyword>
<evidence type="ECO:0000313" key="2">
    <source>
        <dbReference type="EMBL" id="MDN4597240.1"/>
    </source>
</evidence>
<reference evidence="2" key="1">
    <citation type="submission" date="2023-03" db="EMBL/GenBank/DDBJ databases">
        <title>MT1 and MT2 Draft Genomes of Novel Species.</title>
        <authorList>
            <person name="Venkateswaran K."/>
        </authorList>
    </citation>
    <scope>NUCLEOTIDE SEQUENCE</scope>
    <source>
        <strain evidence="2">F6_8S_P_1A</strain>
    </source>
</reference>
<dbReference type="InterPro" id="IPR008391">
    <property type="entry name" value="AXE1_dom"/>
</dbReference>
<dbReference type="EMBL" id="JAROCB010000002">
    <property type="protein sequence ID" value="MDN4597240.1"/>
    <property type="molecule type" value="Genomic_DNA"/>
</dbReference>
<dbReference type="Pfam" id="PF05448">
    <property type="entry name" value="AXE1"/>
    <property type="match status" value="1"/>
</dbReference>
<evidence type="ECO:0000313" key="3">
    <source>
        <dbReference type="Proteomes" id="UP001174210"/>
    </source>
</evidence>
<gene>
    <name evidence="2" type="ORF">P5G59_08825</name>
</gene>
<dbReference type="RefSeq" id="WP_301218054.1">
    <property type="nucleotide sequence ID" value="NZ_JAROCB010000002.1"/>
</dbReference>
<dbReference type="Proteomes" id="UP001174210">
    <property type="component" value="Unassembled WGS sequence"/>
</dbReference>
<dbReference type="InterPro" id="IPR029058">
    <property type="entry name" value="AB_hydrolase_fold"/>
</dbReference>
<dbReference type="PANTHER" id="PTHR40111">
    <property type="entry name" value="CEPHALOSPORIN-C DEACETYLASE"/>
    <property type="match status" value="1"/>
</dbReference>
<sequence>MSGSPASPAALLGAGLLPTPDDYEEYWASALDDARRHPLAIRREAVDTGLTAVDVFDVSFAGADGRRVSGWLRLPRHRTGPLPAVVHFNGYGAGRLDPIDDLTWPVAGFAQLVMNTHAQGGGSTGHLLDGIEDPYLFYYRGVFVDAARAVDALRSLDEVDADRVAAIGNSQGGGIALGVGALQPGLAAVLAQAPFLTAAPLGLRLAANGPWLELRTYLEQHPDRADTVARTLAYVDGVTSARHATAPGWISDGLVDGICPPETARAAAEAYAGQVTLREWPGAGHEAGATADRRGALAVLRERFGVGAGLGLG</sequence>
<comment type="caution">
    <text evidence="2">The sequence shown here is derived from an EMBL/GenBank/DDBJ whole genome shotgun (WGS) entry which is preliminary data.</text>
</comment>
<dbReference type="Gene3D" id="3.40.50.1820">
    <property type="entry name" value="alpha/beta hydrolase"/>
    <property type="match status" value="1"/>
</dbReference>
<dbReference type="InterPro" id="IPR039069">
    <property type="entry name" value="CE7"/>
</dbReference>
<proteinExistence type="predicted"/>
<dbReference type="PANTHER" id="PTHR40111:SF1">
    <property type="entry name" value="CEPHALOSPORIN-C DEACETYLASE"/>
    <property type="match status" value="1"/>
</dbReference>
<organism evidence="2 3">
    <name type="scientific">Leifsonia virtsii</name>
    <dbReference type="NCBI Taxonomy" id="3035915"/>
    <lineage>
        <taxon>Bacteria</taxon>
        <taxon>Bacillati</taxon>
        <taxon>Actinomycetota</taxon>
        <taxon>Actinomycetes</taxon>
        <taxon>Micrococcales</taxon>
        <taxon>Microbacteriaceae</taxon>
        <taxon>Leifsonia</taxon>
    </lineage>
</organism>
<evidence type="ECO:0000259" key="1">
    <source>
        <dbReference type="Pfam" id="PF05448"/>
    </source>
</evidence>
<accession>A0ABT8IWR7</accession>
<name>A0ABT8IWR7_9MICO</name>
<feature type="domain" description="Acetyl xylan esterase" evidence="1">
    <location>
        <begin position="18"/>
        <end position="290"/>
    </location>
</feature>
<dbReference type="SUPFAM" id="SSF53474">
    <property type="entry name" value="alpha/beta-Hydrolases"/>
    <property type="match status" value="1"/>
</dbReference>
<protein>
    <submittedName>
        <fullName evidence="2">Acetylxylan esterase</fullName>
    </submittedName>
</protein>